<keyword evidence="7" id="KW-1185">Reference proteome</keyword>
<gene>
    <name evidence="6" type="ORF">PPERSA_03582</name>
</gene>
<evidence type="ECO:0000256" key="1">
    <source>
        <dbReference type="ARBA" id="ARBA00004123"/>
    </source>
</evidence>
<keyword evidence="3" id="KW-0539">Nucleus</keyword>
<dbReference type="InterPro" id="IPR028307">
    <property type="entry name" value="Lin-54_fam"/>
</dbReference>
<evidence type="ECO:0000256" key="2">
    <source>
        <dbReference type="ARBA" id="ARBA00007267"/>
    </source>
</evidence>
<dbReference type="GO" id="GO:0005634">
    <property type="term" value="C:nucleus"/>
    <property type="evidence" value="ECO:0007669"/>
    <property type="project" value="UniProtKB-SubCell"/>
</dbReference>
<dbReference type="InterPro" id="IPR033467">
    <property type="entry name" value="Tesmin/TSO1-like_CXC"/>
</dbReference>
<reference evidence="6 7" key="1">
    <citation type="journal article" date="2015" name="Sci. Rep.">
        <title>Genome of the facultative scuticociliatosis pathogen Pseudocohnilembus persalinus provides insight into its virulence through horizontal gene transfer.</title>
        <authorList>
            <person name="Xiong J."/>
            <person name="Wang G."/>
            <person name="Cheng J."/>
            <person name="Tian M."/>
            <person name="Pan X."/>
            <person name="Warren A."/>
            <person name="Jiang C."/>
            <person name="Yuan D."/>
            <person name="Miao W."/>
        </authorList>
    </citation>
    <scope>NUCLEOTIDE SEQUENCE [LARGE SCALE GENOMIC DNA]</scope>
    <source>
        <strain evidence="6">36N120E</strain>
    </source>
</reference>
<accession>A0A0V0QQ51</accession>
<evidence type="ECO:0000313" key="7">
    <source>
        <dbReference type="Proteomes" id="UP000054937"/>
    </source>
</evidence>
<evidence type="ECO:0000313" key="6">
    <source>
        <dbReference type="EMBL" id="KRX04342.1"/>
    </source>
</evidence>
<name>A0A0V0QQ51_PSEPJ</name>
<proteinExistence type="inferred from homology"/>
<comment type="caution">
    <text evidence="6">The sequence shown here is derived from an EMBL/GenBank/DDBJ whole genome shotgun (WGS) entry which is preliminary data.</text>
</comment>
<dbReference type="Proteomes" id="UP000054937">
    <property type="component" value="Unassembled WGS sequence"/>
</dbReference>
<dbReference type="InParanoid" id="A0A0V0QQ51"/>
<feature type="region of interest" description="Disordered" evidence="4">
    <location>
        <begin position="1"/>
        <end position="24"/>
    </location>
</feature>
<dbReference type="AlphaFoldDB" id="A0A0V0QQ51"/>
<dbReference type="PROSITE" id="PS51634">
    <property type="entry name" value="CRC"/>
    <property type="match status" value="1"/>
</dbReference>
<dbReference type="PANTHER" id="PTHR12446">
    <property type="entry name" value="TESMIN/TSO1-RELATED"/>
    <property type="match status" value="1"/>
</dbReference>
<feature type="compositionally biased region" description="Polar residues" evidence="4">
    <location>
        <begin position="1"/>
        <end position="11"/>
    </location>
</feature>
<evidence type="ECO:0000259" key="5">
    <source>
        <dbReference type="PROSITE" id="PS51634"/>
    </source>
</evidence>
<protein>
    <recommendedName>
        <fullName evidence="5">CRC domain-containing protein</fullName>
    </recommendedName>
</protein>
<organism evidence="6 7">
    <name type="scientific">Pseudocohnilembus persalinus</name>
    <name type="common">Ciliate</name>
    <dbReference type="NCBI Taxonomy" id="266149"/>
    <lineage>
        <taxon>Eukaryota</taxon>
        <taxon>Sar</taxon>
        <taxon>Alveolata</taxon>
        <taxon>Ciliophora</taxon>
        <taxon>Intramacronucleata</taxon>
        <taxon>Oligohymenophorea</taxon>
        <taxon>Scuticociliatia</taxon>
        <taxon>Philasterida</taxon>
        <taxon>Pseudocohnilembidae</taxon>
        <taxon>Pseudocohnilembus</taxon>
    </lineage>
</organism>
<dbReference type="GO" id="GO:0006355">
    <property type="term" value="P:regulation of DNA-templated transcription"/>
    <property type="evidence" value="ECO:0007669"/>
    <property type="project" value="TreeGrafter"/>
</dbReference>
<dbReference type="PANTHER" id="PTHR12446:SF34">
    <property type="entry name" value="PROTEIN LIN-54 HOMOLOG"/>
    <property type="match status" value="1"/>
</dbReference>
<dbReference type="SMART" id="SM01114">
    <property type="entry name" value="CXC"/>
    <property type="match status" value="2"/>
</dbReference>
<dbReference type="OrthoDB" id="6283463at2759"/>
<dbReference type="OMA" id="CFRSRYF"/>
<sequence>MIFNPSVQNTANKEDRDPNSNQPKKCNCKQSRCIKLYCECYASGTYCNGCHCVKCLNNNVTENWRKQAIQTTLERNPQAFQPKISTPHSKIPEKGIEINQQTAKHNKGCACKKSGCMKKYCECFQAGVPCSEICKCTDCHNNLQYHMNGRDNEYGNMIQQNSINLYGFSIKQRAL</sequence>
<evidence type="ECO:0000256" key="3">
    <source>
        <dbReference type="ARBA" id="ARBA00023242"/>
    </source>
</evidence>
<evidence type="ECO:0000256" key="4">
    <source>
        <dbReference type="SAM" id="MobiDB-lite"/>
    </source>
</evidence>
<comment type="subcellular location">
    <subcellularLocation>
        <location evidence="1">Nucleus</location>
    </subcellularLocation>
</comment>
<comment type="similarity">
    <text evidence="2">Belongs to the lin-54 family.</text>
</comment>
<dbReference type="InterPro" id="IPR005172">
    <property type="entry name" value="CRC"/>
</dbReference>
<dbReference type="EMBL" id="LDAU01000119">
    <property type="protein sequence ID" value="KRX04342.1"/>
    <property type="molecule type" value="Genomic_DNA"/>
</dbReference>
<dbReference type="Pfam" id="PF03638">
    <property type="entry name" value="TCR"/>
    <property type="match status" value="2"/>
</dbReference>
<feature type="domain" description="CRC" evidence="5">
    <location>
        <begin position="22"/>
        <end position="144"/>
    </location>
</feature>